<dbReference type="PANTHER" id="PTHR31860">
    <property type="entry name" value="HEAT-INDUCIBLE TRANSCRIPTION REPRESSOR (DUF639)-RELATED"/>
    <property type="match status" value="1"/>
</dbReference>
<reference evidence="1 2" key="1">
    <citation type="journal article" date="2024" name="G3 (Bethesda)">
        <title>Genome assembly of Hibiscus sabdariffa L. provides insights into metabolisms of medicinal natural products.</title>
        <authorList>
            <person name="Kim T."/>
        </authorList>
    </citation>
    <scope>NUCLEOTIDE SEQUENCE [LARGE SCALE GENOMIC DNA]</scope>
    <source>
        <strain evidence="1">TK-2024</strain>
        <tissue evidence="1">Old leaves</tissue>
    </source>
</reference>
<protein>
    <submittedName>
        <fullName evidence="1">Uncharacterized protein</fullName>
    </submittedName>
</protein>
<dbReference type="EMBL" id="JBBPBN010001332">
    <property type="protein sequence ID" value="KAK8478613.1"/>
    <property type="molecule type" value="Genomic_DNA"/>
</dbReference>
<feature type="non-terminal residue" evidence="1">
    <location>
        <position position="238"/>
    </location>
</feature>
<organism evidence="1 2">
    <name type="scientific">Hibiscus sabdariffa</name>
    <name type="common">roselle</name>
    <dbReference type="NCBI Taxonomy" id="183260"/>
    <lineage>
        <taxon>Eukaryota</taxon>
        <taxon>Viridiplantae</taxon>
        <taxon>Streptophyta</taxon>
        <taxon>Embryophyta</taxon>
        <taxon>Tracheophyta</taxon>
        <taxon>Spermatophyta</taxon>
        <taxon>Magnoliopsida</taxon>
        <taxon>eudicotyledons</taxon>
        <taxon>Gunneridae</taxon>
        <taxon>Pentapetalae</taxon>
        <taxon>rosids</taxon>
        <taxon>malvids</taxon>
        <taxon>Malvales</taxon>
        <taxon>Malvaceae</taxon>
        <taxon>Malvoideae</taxon>
        <taxon>Hibiscus</taxon>
    </lineage>
</organism>
<proteinExistence type="predicted"/>
<dbReference type="PANTHER" id="PTHR31860:SF6">
    <property type="entry name" value="HEAT-INDUCIBLE TRANSCRIPTION REPRESSOR (DUF639)"/>
    <property type="match status" value="1"/>
</dbReference>
<gene>
    <name evidence="1" type="ORF">V6N11_031107</name>
</gene>
<evidence type="ECO:0000313" key="2">
    <source>
        <dbReference type="Proteomes" id="UP001396334"/>
    </source>
</evidence>
<accession>A0ABR1ZDZ8</accession>
<sequence>MSATVVFLRNQQTFSSAHDWGCKRNLNFHNFISGYELKGTLEIAEASKSKNMLEGLIREGSFKWLLSKRSSFAEEVEDLQSSPSAGRNWIPELSPVANIIVRRCSKILGTSSNELLERFNAEASDSIKSQYARNFLEYCCFKALGLSSQVMGHLADKKFRRLTFDMMVAWEAPAASSQYPVNLDDDLSVGAEAFTRIAPAVPIIANVIICENLFSVLTLSTAGRLHFSVYDKYLNGLE</sequence>
<dbReference type="Proteomes" id="UP001396334">
    <property type="component" value="Unassembled WGS sequence"/>
</dbReference>
<name>A0ABR1ZDZ8_9ROSI</name>
<evidence type="ECO:0000313" key="1">
    <source>
        <dbReference type="EMBL" id="KAK8478613.1"/>
    </source>
</evidence>
<comment type="caution">
    <text evidence="1">The sequence shown here is derived from an EMBL/GenBank/DDBJ whole genome shotgun (WGS) entry which is preliminary data.</text>
</comment>
<keyword evidence="2" id="KW-1185">Reference proteome</keyword>